<accession>A0A7R8YML1</accession>
<feature type="domain" description="Integrase catalytic" evidence="2">
    <location>
        <begin position="182"/>
        <end position="336"/>
    </location>
</feature>
<dbReference type="EC" id="2.7.7.49" evidence="1"/>
<feature type="domain" description="Integrase catalytic" evidence="2">
    <location>
        <begin position="437"/>
        <end position="591"/>
    </location>
</feature>
<dbReference type="InterPro" id="IPR041588">
    <property type="entry name" value="Integrase_H2C2"/>
</dbReference>
<name>A0A7R8YML1_HERIL</name>
<proteinExistence type="predicted"/>
<dbReference type="InParanoid" id="A0A7R8YML1"/>
<dbReference type="GO" id="GO:0003964">
    <property type="term" value="F:RNA-directed DNA polymerase activity"/>
    <property type="evidence" value="ECO:0007669"/>
    <property type="project" value="UniProtKB-EC"/>
</dbReference>
<dbReference type="Gene3D" id="3.30.420.10">
    <property type="entry name" value="Ribonuclease H-like superfamily/Ribonuclease H"/>
    <property type="match status" value="2"/>
</dbReference>
<dbReference type="AlphaFoldDB" id="A0A7R8YML1"/>
<dbReference type="Gene3D" id="1.10.340.70">
    <property type="match status" value="2"/>
</dbReference>
<dbReference type="PANTHER" id="PTHR37984:SF5">
    <property type="entry name" value="PROTEIN NYNRIN-LIKE"/>
    <property type="match status" value="1"/>
</dbReference>
<dbReference type="PANTHER" id="PTHR37984">
    <property type="entry name" value="PROTEIN CBG26694"/>
    <property type="match status" value="1"/>
</dbReference>
<dbReference type="InterPro" id="IPR036397">
    <property type="entry name" value="RNaseH_sf"/>
</dbReference>
<dbReference type="InterPro" id="IPR050951">
    <property type="entry name" value="Retrovirus_Pol_polyprotein"/>
</dbReference>
<keyword evidence="4" id="KW-1185">Reference proteome</keyword>
<reference evidence="3 4" key="1">
    <citation type="submission" date="2020-11" db="EMBL/GenBank/DDBJ databases">
        <authorList>
            <person name="Wallbank WR R."/>
            <person name="Pardo Diaz C."/>
            <person name="Kozak K."/>
            <person name="Martin S."/>
            <person name="Jiggins C."/>
            <person name="Moest M."/>
            <person name="Warren A I."/>
            <person name="Generalovic N T."/>
            <person name="Byers J.R.P. K."/>
            <person name="Montejo-Kovacevich G."/>
            <person name="Yen C E."/>
        </authorList>
    </citation>
    <scope>NUCLEOTIDE SEQUENCE [LARGE SCALE GENOMIC DNA]</scope>
</reference>
<dbReference type="EMBL" id="LR899009">
    <property type="protein sequence ID" value="CAD7078648.1"/>
    <property type="molecule type" value="Genomic_DNA"/>
</dbReference>
<dbReference type="InterPro" id="IPR012337">
    <property type="entry name" value="RNaseH-like_sf"/>
</dbReference>
<dbReference type="SUPFAM" id="SSF53098">
    <property type="entry name" value="Ribonuclease H-like"/>
    <property type="match status" value="2"/>
</dbReference>
<evidence type="ECO:0000259" key="2">
    <source>
        <dbReference type="PROSITE" id="PS50994"/>
    </source>
</evidence>
<evidence type="ECO:0000313" key="4">
    <source>
        <dbReference type="Proteomes" id="UP000594454"/>
    </source>
</evidence>
<evidence type="ECO:0000313" key="3">
    <source>
        <dbReference type="EMBL" id="CAD7078648.1"/>
    </source>
</evidence>
<dbReference type="InterPro" id="IPR001584">
    <property type="entry name" value="Integrase_cat-core"/>
</dbReference>
<dbReference type="PROSITE" id="PS50994">
    <property type="entry name" value="INTEGRASE"/>
    <property type="match status" value="2"/>
</dbReference>
<sequence>MATVHTSREERNEHIFINDTCVNKYKTQIILQDSPSTELEIHFNKKRVFISRNILNNPEDLSNILRRYIFKGVIAIYSELEDREYNKLQNKLIELFSHNTRLKFYKTTKFLKDVSNLEDLHKIIDKKHQETNHRGIIENYEELKNEVYNPSLFKEIEKTINNCETCNRCKYDRNPIKMEYQLSETPKNINEVIHIDTFHIKHHYFLTSIDKMTKYAHISELEDKTMVTVKEKLQERMANLGKPNKIIADNEFNNIEIKNFCRENNIQIHFTKPNTHTGNSDVERFHSSLLEHFRILSVTQKENAFKVNLYKAVEKYNSTIHSTLKEKPYNIQFNMNPEQRLAISEKNLEIKQKRLKLKFYKTTKFLKDVSNLEDLHKIIDKKHQETNHRGIIENYEELKNEVYNPSLFKEIEKTINNCETCNRCKYDRNPIKMEYQLSETPKNINEVIHIDTFHIKHHYFLTSIDKMTKYAHISELEDKTMVTVKEKLQERMANLGKPNKIIADNEFNNIEIKNFCRENNIQIHFTKPNTHTGNSDVERFHSSLLEHFRILSVTQKENAFKVNLYKAVEKYNSTIHSTLKEKPYNIQFNMNPEQRLAISEKNLEIKQKRLKKLVRPPVLQVTNTTLPDDVAPAPVIPEKKSSDERRFETCNNSNRYRYLGEPRKTNP</sequence>
<protein>
    <recommendedName>
        <fullName evidence="1">RNA-directed DNA polymerase</fullName>
        <ecNumber evidence="1">2.7.7.49</ecNumber>
    </recommendedName>
</protein>
<evidence type="ECO:0000256" key="1">
    <source>
        <dbReference type="ARBA" id="ARBA00012493"/>
    </source>
</evidence>
<dbReference type="GO" id="GO:0015074">
    <property type="term" value="P:DNA integration"/>
    <property type="evidence" value="ECO:0007669"/>
    <property type="project" value="InterPro"/>
</dbReference>
<dbReference type="Proteomes" id="UP000594454">
    <property type="component" value="Chromosome 1"/>
</dbReference>
<dbReference type="GO" id="GO:0003676">
    <property type="term" value="F:nucleic acid binding"/>
    <property type="evidence" value="ECO:0007669"/>
    <property type="project" value="InterPro"/>
</dbReference>
<organism evidence="3 4">
    <name type="scientific">Hermetia illucens</name>
    <name type="common">Black soldier fly</name>
    <dbReference type="NCBI Taxonomy" id="343691"/>
    <lineage>
        <taxon>Eukaryota</taxon>
        <taxon>Metazoa</taxon>
        <taxon>Ecdysozoa</taxon>
        <taxon>Arthropoda</taxon>
        <taxon>Hexapoda</taxon>
        <taxon>Insecta</taxon>
        <taxon>Pterygota</taxon>
        <taxon>Neoptera</taxon>
        <taxon>Endopterygota</taxon>
        <taxon>Diptera</taxon>
        <taxon>Brachycera</taxon>
        <taxon>Stratiomyomorpha</taxon>
        <taxon>Stratiomyidae</taxon>
        <taxon>Hermetiinae</taxon>
        <taxon>Hermetia</taxon>
    </lineage>
</organism>
<gene>
    <name evidence="3" type="ORF">HERILL_LOCUS1904</name>
</gene>
<dbReference type="Pfam" id="PF17921">
    <property type="entry name" value="Integrase_H2C2"/>
    <property type="match status" value="2"/>
</dbReference>